<dbReference type="AlphaFoldDB" id="A0A495J4G8"/>
<comment type="caution">
    <text evidence="1">The sequence shown here is derived from an EMBL/GenBank/DDBJ whole genome shotgun (WGS) entry which is preliminary data.</text>
</comment>
<name>A0A495J4G8_9SPHI</name>
<dbReference type="Proteomes" id="UP000268007">
    <property type="component" value="Unassembled WGS sequence"/>
</dbReference>
<dbReference type="EMBL" id="RBKU01000001">
    <property type="protein sequence ID" value="RKR83875.1"/>
    <property type="molecule type" value="Genomic_DNA"/>
</dbReference>
<dbReference type="OrthoDB" id="9929776at2"/>
<sequence>MANINQLSNAVIQATEKELEKDPVAKEIAEIIDEIAVKKSEITDLEAKLHVAKGKRPDVQIKWRESIKWCLDIDSENPRYFIKNAAGVYKCIAFKHTIDITAEIKTKITVTLSSLFKDKQIGRVMHNGVYYYGIKEFFKDGLEELKDNYVSNLDKLIL</sequence>
<gene>
    <name evidence="1" type="ORF">BDD43_4090</name>
</gene>
<organism evidence="1 2">
    <name type="scientific">Mucilaginibacter gracilis</name>
    <dbReference type="NCBI Taxonomy" id="423350"/>
    <lineage>
        <taxon>Bacteria</taxon>
        <taxon>Pseudomonadati</taxon>
        <taxon>Bacteroidota</taxon>
        <taxon>Sphingobacteriia</taxon>
        <taxon>Sphingobacteriales</taxon>
        <taxon>Sphingobacteriaceae</taxon>
        <taxon>Mucilaginibacter</taxon>
    </lineage>
</organism>
<evidence type="ECO:0000313" key="2">
    <source>
        <dbReference type="Proteomes" id="UP000268007"/>
    </source>
</evidence>
<keyword evidence="2" id="KW-1185">Reference proteome</keyword>
<evidence type="ECO:0000313" key="1">
    <source>
        <dbReference type="EMBL" id="RKR83875.1"/>
    </source>
</evidence>
<reference evidence="1 2" key="1">
    <citation type="submission" date="2018-10" db="EMBL/GenBank/DDBJ databases">
        <title>Genomic Encyclopedia of Archaeal and Bacterial Type Strains, Phase II (KMG-II): from individual species to whole genera.</title>
        <authorList>
            <person name="Goeker M."/>
        </authorList>
    </citation>
    <scope>NUCLEOTIDE SEQUENCE [LARGE SCALE GENOMIC DNA]</scope>
    <source>
        <strain evidence="1 2">DSM 18602</strain>
    </source>
</reference>
<accession>A0A495J4G8</accession>
<protein>
    <submittedName>
        <fullName evidence="1">Uncharacterized protein</fullName>
    </submittedName>
</protein>
<proteinExistence type="predicted"/>
<dbReference type="RefSeq" id="WP_121199325.1">
    <property type="nucleotide sequence ID" value="NZ_RBKU01000001.1"/>
</dbReference>